<reference evidence="1 2" key="1">
    <citation type="journal article" date="2019" name="Appl. Environ. Microbiol.">
        <title>Population genetics and characterization of Campylobacter jejuni isolates in western jackdaws and game birds in Finland.</title>
        <authorList>
            <person name="Kovanen S."/>
            <person name="Rossi M."/>
            <person name="Pohja-Mykra M."/>
            <person name="Nieminen T."/>
            <person name="Raunio-Saarnisto M."/>
            <person name="Sauvala M."/>
            <person name="Fredriksson-Ahomaa M."/>
            <person name="Hanninen M.L."/>
            <person name="Kivisto R."/>
        </authorList>
    </citation>
    <scope>NUCLEOTIDE SEQUENCE [LARGE SCALE GENOMIC DNA]</scope>
    <source>
        <strain evidence="1 2">CB313</strain>
    </source>
</reference>
<dbReference type="RefSeq" id="WP_126223039.1">
    <property type="nucleotide sequence ID" value="NZ_PQZY01000001.1"/>
</dbReference>
<dbReference type="SUPFAM" id="SSF47336">
    <property type="entry name" value="ACP-like"/>
    <property type="match status" value="1"/>
</dbReference>
<evidence type="ECO:0000313" key="2">
    <source>
        <dbReference type="Proteomes" id="UP000288507"/>
    </source>
</evidence>
<dbReference type="Gene3D" id="1.10.1200.10">
    <property type="entry name" value="ACP-like"/>
    <property type="match status" value="1"/>
</dbReference>
<dbReference type="InterPro" id="IPR036736">
    <property type="entry name" value="ACP-like_sf"/>
</dbReference>
<accession>A0A431C5J6</accession>
<comment type="caution">
    <text evidence="1">The sequence shown here is derived from an EMBL/GenBank/DDBJ whole genome shotgun (WGS) entry which is preliminary data.</text>
</comment>
<name>A0A431C5J6_CAMJU</name>
<evidence type="ECO:0000313" key="1">
    <source>
        <dbReference type="EMBL" id="RTJ80765.1"/>
    </source>
</evidence>
<dbReference type="Proteomes" id="UP000288507">
    <property type="component" value="Unassembled WGS sequence"/>
</dbReference>
<gene>
    <name evidence="1" type="ORF">C3H57_00155</name>
</gene>
<proteinExistence type="predicted"/>
<dbReference type="EMBL" id="PRBV01000001">
    <property type="protein sequence ID" value="RTJ80765.1"/>
    <property type="molecule type" value="Genomic_DNA"/>
</dbReference>
<organism evidence="1 2">
    <name type="scientific">Campylobacter jejuni</name>
    <dbReference type="NCBI Taxonomy" id="197"/>
    <lineage>
        <taxon>Bacteria</taxon>
        <taxon>Pseudomonadati</taxon>
        <taxon>Campylobacterota</taxon>
        <taxon>Epsilonproteobacteria</taxon>
        <taxon>Campylobacterales</taxon>
        <taxon>Campylobacteraceae</taxon>
        <taxon>Campylobacter</taxon>
    </lineage>
</organism>
<protein>
    <submittedName>
        <fullName evidence="1">Phosphopantetheine-containing protein</fullName>
    </submittedName>
</protein>
<sequence>MNKQEMLNALEEILMLDDGSLSEESVLGDYEDWDSLAYLSLMTLFDTKLSMNINSEQISTLKTVKDVLKLANIN</sequence>
<dbReference type="AlphaFoldDB" id="A0A431C5J6"/>